<keyword evidence="3" id="KW-1185">Reference proteome</keyword>
<reference evidence="2 3" key="1">
    <citation type="journal article" date="2016" name="Nat. Commun.">
        <title>Extremotolerant tardigrade genome and improved radiotolerance of human cultured cells by tardigrade-unique protein.</title>
        <authorList>
            <person name="Hashimoto T."/>
            <person name="Horikawa D.D."/>
            <person name="Saito Y."/>
            <person name="Kuwahara H."/>
            <person name="Kozuka-Hata H."/>
            <person name="Shin-I T."/>
            <person name="Minakuchi Y."/>
            <person name="Ohishi K."/>
            <person name="Motoyama A."/>
            <person name="Aizu T."/>
            <person name="Enomoto A."/>
            <person name="Kondo K."/>
            <person name="Tanaka S."/>
            <person name="Hara Y."/>
            <person name="Koshikawa S."/>
            <person name="Sagara H."/>
            <person name="Miura T."/>
            <person name="Yokobori S."/>
            <person name="Miyagawa K."/>
            <person name="Suzuki Y."/>
            <person name="Kubo T."/>
            <person name="Oyama M."/>
            <person name="Kohara Y."/>
            <person name="Fujiyama A."/>
            <person name="Arakawa K."/>
            <person name="Katayama T."/>
            <person name="Toyoda A."/>
            <person name="Kunieda T."/>
        </authorList>
    </citation>
    <scope>NUCLEOTIDE SEQUENCE [LARGE SCALE GENOMIC DNA]</scope>
    <source>
        <strain evidence="2 3">YOKOZUNA-1</strain>
    </source>
</reference>
<feature type="compositionally biased region" description="Polar residues" evidence="1">
    <location>
        <begin position="95"/>
        <end position="104"/>
    </location>
</feature>
<dbReference type="EMBL" id="BDGG01000001">
    <property type="protein sequence ID" value="GAU87890.1"/>
    <property type="molecule type" value="Genomic_DNA"/>
</dbReference>
<evidence type="ECO:0000313" key="2">
    <source>
        <dbReference type="EMBL" id="GAU87890.1"/>
    </source>
</evidence>
<comment type="caution">
    <text evidence="2">The sequence shown here is derived from an EMBL/GenBank/DDBJ whole genome shotgun (WGS) entry which is preliminary data.</text>
</comment>
<name>A0A1D1UH88_RAMVA</name>
<dbReference type="AlphaFoldDB" id="A0A1D1UH88"/>
<evidence type="ECO:0000256" key="1">
    <source>
        <dbReference type="SAM" id="MobiDB-lite"/>
    </source>
</evidence>
<dbReference type="Proteomes" id="UP000186922">
    <property type="component" value="Unassembled WGS sequence"/>
</dbReference>
<organism evidence="2 3">
    <name type="scientific">Ramazzottius varieornatus</name>
    <name type="common">Water bear</name>
    <name type="synonym">Tardigrade</name>
    <dbReference type="NCBI Taxonomy" id="947166"/>
    <lineage>
        <taxon>Eukaryota</taxon>
        <taxon>Metazoa</taxon>
        <taxon>Ecdysozoa</taxon>
        <taxon>Tardigrada</taxon>
        <taxon>Eutardigrada</taxon>
        <taxon>Parachela</taxon>
        <taxon>Hypsibioidea</taxon>
        <taxon>Ramazzottiidae</taxon>
        <taxon>Ramazzottius</taxon>
    </lineage>
</organism>
<protein>
    <submittedName>
        <fullName evidence="2">Uncharacterized protein</fullName>
    </submittedName>
</protein>
<evidence type="ECO:0000313" key="3">
    <source>
        <dbReference type="Proteomes" id="UP000186922"/>
    </source>
</evidence>
<accession>A0A1D1UH88</accession>
<feature type="compositionally biased region" description="Low complexity" evidence="1">
    <location>
        <begin position="172"/>
        <end position="186"/>
    </location>
</feature>
<proteinExistence type="predicted"/>
<sequence length="194" mass="21039">MTENSTALDILQAAIVGDRLITAASTKPNSDTSEEAITVPDGLHSAVIYETAPNGPLKPAVTKLASQRSTQIHPSRSVLPAALQRIGAPKGFPSKRTTSVTAKRTSLEPATKEAAKKPKNDAAETKANPEKPRYPCTYEGCERQKDPYKLKYAYDNHMKKHREQELGMAKVAAPRSQRSLSASRSRGSGRSKAR</sequence>
<feature type="compositionally biased region" description="Basic and acidic residues" evidence="1">
    <location>
        <begin position="110"/>
        <end position="133"/>
    </location>
</feature>
<gene>
    <name evidence="2" type="primary">RvY_00678-1</name>
    <name evidence="2" type="synonym">RvY_00678.1</name>
    <name evidence="2" type="ORF">RvY_00678</name>
</gene>
<feature type="region of interest" description="Disordered" evidence="1">
    <location>
        <begin position="88"/>
        <end position="140"/>
    </location>
</feature>
<feature type="region of interest" description="Disordered" evidence="1">
    <location>
        <begin position="166"/>
        <end position="194"/>
    </location>
</feature>